<dbReference type="EMBL" id="JAAXYH010000001">
    <property type="protein sequence ID" value="NMH63862.1"/>
    <property type="molecule type" value="Genomic_DNA"/>
</dbReference>
<feature type="signal peptide" evidence="2">
    <location>
        <begin position="1"/>
        <end position="18"/>
    </location>
</feature>
<dbReference type="SUPFAM" id="SSF55486">
    <property type="entry name" value="Metalloproteases ('zincins'), catalytic domain"/>
    <property type="match status" value="1"/>
</dbReference>
<reference evidence="3" key="1">
    <citation type="submission" date="2020-04" db="EMBL/GenBank/DDBJ databases">
        <title>Description of Shewanella salipaludis sp. nov., isolated from a salt marsh.</title>
        <authorList>
            <person name="Park S."/>
            <person name="Yoon J.-H."/>
        </authorList>
    </citation>
    <scope>NUCLEOTIDE SEQUENCE</scope>
    <source>
        <strain evidence="3">SHSM-M6</strain>
    </source>
</reference>
<evidence type="ECO:0000313" key="3">
    <source>
        <dbReference type="EMBL" id="NMH63862.1"/>
    </source>
</evidence>
<feature type="region of interest" description="Disordered" evidence="1">
    <location>
        <begin position="169"/>
        <end position="203"/>
    </location>
</feature>
<dbReference type="Proteomes" id="UP000737113">
    <property type="component" value="Unassembled WGS sequence"/>
</dbReference>
<comment type="caution">
    <text evidence="3">The sequence shown here is derived from an EMBL/GenBank/DDBJ whole genome shotgun (WGS) entry which is preliminary data.</text>
</comment>
<evidence type="ECO:0000256" key="1">
    <source>
        <dbReference type="SAM" id="MobiDB-lite"/>
    </source>
</evidence>
<accession>A0A972JK13</accession>
<sequence>MPRRILAAVLYLSLPAVAQTTSTPISLLVEQCLQLPQELPPVTPGADPDRLALAFERQTLALNNVNDRLNYYRGYRLSPDDSQALLQCQLFLADTLQGLLASHELTDLSLALAEGDQAQRRLGKHLALLQQQSWPRERKSQLHTAQTGIRQNLDSQDLSLVIAAEQCQLPSPVPSGPAPEMASTAEPPAADAPQMSKQVSKQANKPSLDVSIAAYLMHQSDDLCRFRVWQAYQTRATERNRQAFERILALSASQAEEAGFSDFSTYRLAGQQLHTPALVKAFLDGQTRRLTVSPWDLGRALATAPKANPAGLQESTGQGLLEQSFEAMNALGLSFEPVAERLIRVWHRGRLLGELFLAPDANSQDSNSYRLMRQGVLGQQFGQGSLSLKSNLSSLRDRRAALAAIAQAVTALGKSGHAYLLNAQGSSLDSNHVPALWLQYYLEAALGLSAPAESASEPSREALALSYSEQLNVFRAKVALSSYQADAAKSYPDLAAQFSASFAANWPSVEDYPYSFSAIAFEGPLYYQRLWQPALAKLIYTETKECLEPARVFAILTINEPGLSLEQQLGSLIGEPVEPASLIRRVNHVSANQNSQSGTCPH</sequence>
<dbReference type="AlphaFoldDB" id="A0A972JK13"/>
<name>A0A972JK13_9GAMM</name>
<gene>
    <name evidence="3" type="ORF">HC757_01500</name>
</gene>
<feature type="chain" id="PRO_5036985381" evidence="2">
    <location>
        <begin position="19"/>
        <end position="602"/>
    </location>
</feature>
<dbReference type="InterPro" id="IPR024077">
    <property type="entry name" value="Neurolysin/TOP_dom2"/>
</dbReference>
<organism evidence="3 4">
    <name type="scientific">Shewanella salipaludis</name>
    <dbReference type="NCBI Taxonomy" id="2723052"/>
    <lineage>
        <taxon>Bacteria</taxon>
        <taxon>Pseudomonadati</taxon>
        <taxon>Pseudomonadota</taxon>
        <taxon>Gammaproteobacteria</taxon>
        <taxon>Alteromonadales</taxon>
        <taxon>Shewanellaceae</taxon>
        <taxon>Shewanella</taxon>
    </lineage>
</organism>
<keyword evidence="4" id="KW-1185">Reference proteome</keyword>
<proteinExistence type="predicted"/>
<protein>
    <submittedName>
        <fullName evidence="3">Zn-dependent oligopeptidase</fullName>
    </submittedName>
</protein>
<dbReference type="RefSeq" id="WP_169562483.1">
    <property type="nucleotide sequence ID" value="NZ_JAAXYH010000001.1"/>
</dbReference>
<evidence type="ECO:0000256" key="2">
    <source>
        <dbReference type="SAM" id="SignalP"/>
    </source>
</evidence>
<dbReference type="Gene3D" id="1.10.1370.10">
    <property type="entry name" value="Neurolysin, domain 3"/>
    <property type="match status" value="1"/>
</dbReference>
<evidence type="ECO:0000313" key="4">
    <source>
        <dbReference type="Proteomes" id="UP000737113"/>
    </source>
</evidence>
<keyword evidence="2" id="KW-0732">Signal</keyword>